<dbReference type="AlphaFoldDB" id="A0A256FBJ5"/>
<dbReference type="Pfam" id="PF03480">
    <property type="entry name" value="DctP"/>
    <property type="match status" value="1"/>
</dbReference>
<proteinExistence type="predicted"/>
<dbReference type="PANTHER" id="PTHR33376">
    <property type="match status" value="1"/>
</dbReference>
<accession>A0A256FBJ5</accession>
<keyword evidence="3" id="KW-0675">Receptor</keyword>
<evidence type="ECO:0000313" key="3">
    <source>
        <dbReference type="EMBL" id="OYR12247.1"/>
    </source>
</evidence>
<dbReference type="OrthoDB" id="9803763at2"/>
<dbReference type="PANTHER" id="PTHR33376:SF2">
    <property type="entry name" value="DICARBOXYLATE-BINDING PERIPLASMIC PROTEIN"/>
    <property type="match status" value="1"/>
</dbReference>
<evidence type="ECO:0000256" key="1">
    <source>
        <dbReference type="ARBA" id="ARBA00022729"/>
    </source>
</evidence>
<keyword evidence="1 2" id="KW-0732">Signal</keyword>
<dbReference type="GO" id="GO:0030288">
    <property type="term" value="C:outer membrane-bounded periplasmic space"/>
    <property type="evidence" value="ECO:0007669"/>
    <property type="project" value="InterPro"/>
</dbReference>
<gene>
    <name evidence="3" type="ORF">CEV31_3594</name>
</gene>
<protein>
    <submittedName>
        <fullName evidence="3">TRAP transporter solute receptor, DctP family protein</fullName>
    </submittedName>
</protein>
<name>A0A256FBJ5_9HYPH</name>
<dbReference type="Proteomes" id="UP000215590">
    <property type="component" value="Unassembled WGS sequence"/>
</dbReference>
<dbReference type="InterPro" id="IPR038404">
    <property type="entry name" value="TRAP_DctP_sf"/>
</dbReference>
<dbReference type="GO" id="GO:0055085">
    <property type="term" value="P:transmembrane transport"/>
    <property type="evidence" value="ECO:0007669"/>
    <property type="project" value="InterPro"/>
</dbReference>
<dbReference type="GO" id="GO:0030246">
    <property type="term" value="F:carbohydrate binding"/>
    <property type="evidence" value="ECO:0007669"/>
    <property type="project" value="TreeGrafter"/>
</dbReference>
<reference evidence="3 4" key="1">
    <citation type="submission" date="2017-07" db="EMBL/GenBank/DDBJ databases">
        <title>Phylogenetic study on the rhizospheric bacterium Ochrobactrum sp. A44.</title>
        <authorList>
            <person name="Krzyzanowska D.M."/>
            <person name="Ossowicki A."/>
            <person name="Rajewska M."/>
            <person name="Maciag T."/>
            <person name="Kaczynski Z."/>
            <person name="Czerwicka M."/>
            <person name="Jafra S."/>
        </authorList>
    </citation>
    <scope>NUCLEOTIDE SEQUENCE [LARGE SCALE GENOMIC DNA]</scope>
    <source>
        <strain evidence="3 4">DSM 7216</strain>
    </source>
</reference>
<organism evidence="3 4">
    <name type="scientific">Brucella thiophenivorans</name>
    <dbReference type="NCBI Taxonomy" id="571255"/>
    <lineage>
        <taxon>Bacteria</taxon>
        <taxon>Pseudomonadati</taxon>
        <taxon>Pseudomonadota</taxon>
        <taxon>Alphaproteobacteria</taxon>
        <taxon>Hyphomicrobiales</taxon>
        <taxon>Brucellaceae</taxon>
        <taxon>Brucella/Ochrobactrum group</taxon>
        <taxon>Brucella</taxon>
    </lineage>
</organism>
<sequence>MTYNFRALALSAASIFVLTTTAIEARTLNIAMTPPEESHYGAAAKAFKEKIEEFSGGDITVEIKANGVLGGEREILEGMQIGSIEMGVTSTGPVGGFVPSTYVLDLPFLFKDYDNARAVLDGPIGQGLLNDFEPVGIMALGWAENGFRYMTNSKKPIQMPQDMKDMKIRTMENDIHLGAFSAMGAAPLPMSWNEVITALQQGTIDGQETPMSIFIANRIWEVQKYATLTGHFYSPSLIMMSRIHWEQLSEEEQGWVREAAAAGVAANRAYVENDEKRGLEMLRANGMEVIDTVDQDAFAEAVSSVYDVFTAKYGDETLEKIRAAQE</sequence>
<dbReference type="InterPro" id="IPR004682">
    <property type="entry name" value="TRAP_DctP"/>
</dbReference>
<dbReference type="InterPro" id="IPR018389">
    <property type="entry name" value="DctP_fam"/>
</dbReference>
<comment type="caution">
    <text evidence="3">The sequence shown here is derived from an EMBL/GenBank/DDBJ whole genome shotgun (WGS) entry which is preliminary data.</text>
</comment>
<keyword evidence="4" id="KW-1185">Reference proteome</keyword>
<feature type="signal peptide" evidence="2">
    <location>
        <begin position="1"/>
        <end position="22"/>
    </location>
</feature>
<feature type="chain" id="PRO_5012084288" evidence="2">
    <location>
        <begin position="23"/>
        <end position="326"/>
    </location>
</feature>
<dbReference type="CDD" id="cd13675">
    <property type="entry name" value="PBP2_TRAP_SBP_like_5"/>
    <property type="match status" value="1"/>
</dbReference>
<dbReference type="PIRSF" id="PIRSF006470">
    <property type="entry name" value="DctB"/>
    <property type="match status" value="1"/>
</dbReference>
<evidence type="ECO:0000313" key="4">
    <source>
        <dbReference type="Proteomes" id="UP000215590"/>
    </source>
</evidence>
<dbReference type="NCBIfam" id="NF037995">
    <property type="entry name" value="TRAP_S1"/>
    <property type="match status" value="1"/>
</dbReference>
<evidence type="ECO:0000256" key="2">
    <source>
        <dbReference type="SAM" id="SignalP"/>
    </source>
</evidence>
<dbReference type="RefSeq" id="WP_094509145.1">
    <property type="nucleotide sequence ID" value="NZ_JBHEEK010000033.1"/>
</dbReference>
<dbReference type="Gene3D" id="3.40.190.170">
    <property type="entry name" value="Bacterial extracellular solute-binding protein, family 7"/>
    <property type="match status" value="1"/>
</dbReference>
<dbReference type="EMBL" id="NNRJ01000056">
    <property type="protein sequence ID" value="OYR12247.1"/>
    <property type="molecule type" value="Genomic_DNA"/>
</dbReference>
<dbReference type="NCBIfam" id="TIGR00787">
    <property type="entry name" value="dctP"/>
    <property type="match status" value="1"/>
</dbReference>